<gene>
    <name evidence="2" type="ORF">POCTA_138.1.T0790099</name>
</gene>
<comment type="caution">
    <text evidence="2">The sequence shown here is derived from an EMBL/GenBank/DDBJ whole genome shotgun (WGS) entry which is preliminary data.</text>
</comment>
<accession>A0A8S1W2R2</accession>
<feature type="transmembrane region" description="Helical" evidence="1">
    <location>
        <begin position="6"/>
        <end position="25"/>
    </location>
</feature>
<keyword evidence="3" id="KW-1185">Reference proteome</keyword>
<keyword evidence="1" id="KW-0472">Membrane</keyword>
<dbReference type="EMBL" id="CAJJDP010000078">
    <property type="protein sequence ID" value="CAD8182562.1"/>
    <property type="molecule type" value="Genomic_DNA"/>
</dbReference>
<keyword evidence="1" id="KW-1133">Transmembrane helix</keyword>
<organism evidence="2 3">
    <name type="scientific">Paramecium octaurelia</name>
    <dbReference type="NCBI Taxonomy" id="43137"/>
    <lineage>
        <taxon>Eukaryota</taxon>
        <taxon>Sar</taxon>
        <taxon>Alveolata</taxon>
        <taxon>Ciliophora</taxon>
        <taxon>Intramacronucleata</taxon>
        <taxon>Oligohymenophorea</taxon>
        <taxon>Peniculida</taxon>
        <taxon>Parameciidae</taxon>
        <taxon>Paramecium</taxon>
    </lineage>
</organism>
<evidence type="ECO:0000313" key="3">
    <source>
        <dbReference type="Proteomes" id="UP000683925"/>
    </source>
</evidence>
<sequence length="80" mass="9539">MNKYEHISLIKFVCLVHMIKILLLLESQIKLYSLLNRLINFLYCWKLNLNSSYTCLVYENGYYAEKLTGYFKLCALDYIA</sequence>
<reference evidence="2" key="1">
    <citation type="submission" date="2021-01" db="EMBL/GenBank/DDBJ databases">
        <authorList>
            <consortium name="Genoscope - CEA"/>
            <person name="William W."/>
        </authorList>
    </citation>
    <scope>NUCLEOTIDE SEQUENCE</scope>
</reference>
<protein>
    <submittedName>
        <fullName evidence="2">Uncharacterized protein</fullName>
    </submittedName>
</protein>
<dbReference type="AlphaFoldDB" id="A0A8S1W2R2"/>
<dbReference type="Proteomes" id="UP000683925">
    <property type="component" value="Unassembled WGS sequence"/>
</dbReference>
<keyword evidence="1" id="KW-0812">Transmembrane</keyword>
<name>A0A8S1W2R2_PAROT</name>
<evidence type="ECO:0000313" key="2">
    <source>
        <dbReference type="EMBL" id="CAD8182562.1"/>
    </source>
</evidence>
<evidence type="ECO:0000256" key="1">
    <source>
        <dbReference type="SAM" id="Phobius"/>
    </source>
</evidence>
<proteinExistence type="predicted"/>